<feature type="transmembrane region" description="Helical" evidence="1">
    <location>
        <begin position="20"/>
        <end position="38"/>
    </location>
</feature>
<protein>
    <submittedName>
        <fullName evidence="2">Uncharacterized protein</fullName>
    </submittedName>
</protein>
<dbReference type="AlphaFoldDB" id="A0A7J8TPI8"/>
<gene>
    <name evidence="2" type="ORF">Goklo_023082</name>
</gene>
<dbReference type="EMBL" id="JABFAB010000001">
    <property type="protein sequence ID" value="MBA0640112.1"/>
    <property type="molecule type" value="Genomic_DNA"/>
</dbReference>
<keyword evidence="3" id="KW-1185">Reference proteome</keyword>
<name>A0A7J8TPI8_9ROSI</name>
<sequence length="98" mass="11016">MPKKNSIPSNQSSRRLTVTSFSVSMWSVLLFFDSFLYLPSAPHLRLLASPHHLSIVVSIARPCTLPKLALFNFEASPILDLRVIPTKEDCIVELFSCK</sequence>
<dbReference type="OrthoDB" id="1933789at2759"/>
<reference evidence="2 3" key="1">
    <citation type="journal article" date="2019" name="Genome Biol. Evol.">
        <title>Insights into the evolution of the New World diploid cottons (Gossypium, subgenus Houzingenia) based on genome sequencing.</title>
        <authorList>
            <person name="Grover C.E."/>
            <person name="Arick M.A. 2nd"/>
            <person name="Thrash A."/>
            <person name="Conover J.L."/>
            <person name="Sanders W.S."/>
            <person name="Peterson D.G."/>
            <person name="Frelichowski J.E."/>
            <person name="Scheffler J.A."/>
            <person name="Scheffler B.E."/>
            <person name="Wendel J.F."/>
        </authorList>
    </citation>
    <scope>NUCLEOTIDE SEQUENCE [LARGE SCALE GENOMIC DNA]</scope>
    <source>
        <strain evidence="2">57</strain>
        <tissue evidence="2">Leaf</tissue>
    </source>
</reference>
<evidence type="ECO:0000256" key="1">
    <source>
        <dbReference type="SAM" id="Phobius"/>
    </source>
</evidence>
<proteinExistence type="predicted"/>
<organism evidence="2 3">
    <name type="scientific">Gossypium klotzschianum</name>
    <dbReference type="NCBI Taxonomy" id="34286"/>
    <lineage>
        <taxon>Eukaryota</taxon>
        <taxon>Viridiplantae</taxon>
        <taxon>Streptophyta</taxon>
        <taxon>Embryophyta</taxon>
        <taxon>Tracheophyta</taxon>
        <taxon>Spermatophyta</taxon>
        <taxon>Magnoliopsida</taxon>
        <taxon>eudicotyledons</taxon>
        <taxon>Gunneridae</taxon>
        <taxon>Pentapetalae</taxon>
        <taxon>rosids</taxon>
        <taxon>malvids</taxon>
        <taxon>Malvales</taxon>
        <taxon>Malvaceae</taxon>
        <taxon>Malvoideae</taxon>
        <taxon>Gossypium</taxon>
    </lineage>
</organism>
<keyword evidence="1" id="KW-0812">Transmembrane</keyword>
<keyword evidence="1" id="KW-1133">Transmembrane helix</keyword>
<feature type="non-terminal residue" evidence="2">
    <location>
        <position position="1"/>
    </location>
</feature>
<evidence type="ECO:0000313" key="3">
    <source>
        <dbReference type="Proteomes" id="UP000593573"/>
    </source>
</evidence>
<keyword evidence="1" id="KW-0472">Membrane</keyword>
<comment type="caution">
    <text evidence="2">The sequence shown here is derived from an EMBL/GenBank/DDBJ whole genome shotgun (WGS) entry which is preliminary data.</text>
</comment>
<accession>A0A7J8TPI8</accession>
<dbReference type="Proteomes" id="UP000593573">
    <property type="component" value="Unassembled WGS sequence"/>
</dbReference>
<evidence type="ECO:0000313" key="2">
    <source>
        <dbReference type="EMBL" id="MBA0640112.1"/>
    </source>
</evidence>